<dbReference type="Pfam" id="PF07862">
    <property type="entry name" value="Nif11"/>
    <property type="match status" value="1"/>
</dbReference>
<feature type="domain" description="Nif11" evidence="1">
    <location>
        <begin position="1"/>
        <end position="48"/>
    </location>
</feature>
<dbReference type="Proteomes" id="UP000625316">
    <property type="component" value="Unassembled WGS sequence"/>
</dbReference>
<gene>
    <name evidence="2" type="ORF">IQ266_17190</name>
</gene>
<protein>
    <submittedName>
        <fullName evidence="2">Nif11-like leader peptide family natural product</fullName>
    </submittedName>
</protein>
<evidence type="ECO:0000313" key="3">
    <source>
        <dbReference type="Proteomes" id="UP000625316"/>
    </source>
</evidence>
<organism evidence="2 3">
    <name type="scientific">Romeriopsis navalis LEGE 11480</name>
    <dbReference type="NCBI Taxonomy" id="2777977"/>
    <lineage>
        <taxon>Bacteria</taxon>
        <taxon>Bacillati</taxon>
        <taxon>Cyanobacteriota</taxon>
        <taxon>Cyanophyceae</taxon>
        <taxon>Leptolyngbyales</taxon>
        <taxon>Leptolyngbyaceae</taxon>
        <taxon>Romeriopsis</taxon>
        <taxon>Romeriopsis navalis</taxon>
    </lineage>
</organism>
<proteinExistence type="predicted"/>
<dbReference type="InterPro" id="IPR012903">
    <property type="entry name" value="Nif11"/>
</dbReference>
<dbReference type="EMBL" id="JADEXQ010000065">
    <property type="protein sequence ID" value="MBE9031471.1"/>
    <property type="molecule type" value="Genomic_DNA"/>
</dbReference>
<evidence type="ECO:0000313" key="2">
    <source>
        <dbReference type="EMBL" id="MBE9031471.1"/>
    </source>
</evidence>
<comment type="caution">
    <text evidence="2">The sequence shown here is derived from an EMBL/GenBank/DDBJ whole genome shotgun (WGS) entry which is preliminary data.</text>
</comment>
<reference evidence="2" key="1">
    <citation type="submission" date="2020-10" db="EMBL/GenBank/DDBJ databases">
        <authorList>
            <person name="Castelo-Branco R."/>
            <person name="Eusebio N."/>
            <person name="Adriana R."/>
            <person name="Vieira A."/>
            <person name="Brugerolle De Fraissinette N."/>
            <person name="Rezende De Castro R."/>
            <person name="Schneider M.P."/>
            <person name="Vasconcelos V."/>
            <person name="Leao P.N."/>
        </authorList>
    </citation>
    <scope>NUCLEOTIDE SEQUENCE</scope>
    <source>
        <strain evidence="2">LEGE 11480</strain>
    </source>
</reference>
<name>A0A928Z3F5_9CYAN</name>
<dbReference type="AlphaFoldDB" id="A0A928Z3F5"/>
<dbReference type="RefSeq" id="WP_264326299.1">
    <property type="nucleotide sequence ID" value="NZ_JADEXQ010000065.1"/>
</dbReference>
<evidence type="ECO:0000259" key="1">
    <source>
        <dbReference type="Pfam" id="PF07862"/>
    </source>
</evidence>
<keyword evidence="3" id="KW-1185">Reference proteome</keyword>
<sequence>MAQQTVAELFRAAQANSNLRNALNQASSIEKFIEMAKDYGYDFTLAEWKAATGFSVEEIQGELSEIPGV</sequence>
<accession>A0A928Z3F5</accession>